<dbReference type="Pfam" id="PF11863">
    <property type="entry name" value="DUF3383"/>
    <property type="match status" value="1"/>
</dbReference>
<dbReference type="RefSeq" id="WP_149279529.1">
    <property type="nucleotide sequence ID" value="NZ_CP043506.1"/>
</dbReference>
<dbReference type="AlphaFoldDB" id="A0A5C1YQ70"/>
<organism evidence="1 2">
    <name type="scientific">Acetobacter vaccinii</name>
    <dbReference type="NCBI Taxonomy" id="2592655"/>
    <lineage>
        <taxon>Bacteria</taxon>
        <taxon>Pseudomonadati</taxon>
        <taxon>Pseudomonadota</taxon>
        <taxon>Alphaproteobacteria</taxon>
        <taxon>Acetobacterales</taxon>
        <taxon>Acetobacteraceae</taxon>
        <taxon>Acetobacter</taxon>
    </lineage>
</organism>
<dbReference type="KEGG" id="acek:FLP30_09000"/>
<name>A0A5C1YQ70_9PROT</name>
<accession>A0A5C1YQ70</accession>
<dbReference type="Proteomes" id="UP000324536">
    <property type="component" value="Chromosome"/>
</dbReference>
<gene>
    <name evidence="1" type="ORF">FLP30_09000</name>
</gene>
<sequence>MAGHIPISQIVQVTPGVLAAGNGLNNLSGLIATTASAALAAGAVQSFASADAVGTAFGDTSMLYQMAKVYFSGYSTAVMTPGTLYVGAIAASASGATATASLGTVTEHTVATVAVDAAGTGYAVGDTASFSGGKATISTVGTDGAVTALTLQSATAQSDDPAGTGLATTTNGSGTGLTVTTTSTAATVSSGAVSSITVNAGGAGYTTAPTVTLTGGGGTGAEASATVSGGAVTAITVTAGGSGYTSAPAVTITAAASEDMAAQLSALRSANGGWNGLAFDAELSVADKQAAAQWVSQQNGQIFAPLMDSDSGAATSGSDTAFGVWLGAQSISGVTAIYDTSPLSCALALGWMASLSFGTTDGRQTLAFVQDASGLITPAVTDGTTAANLIANGYSFYGSYAGGADTFQFMRPGQVSGKFLWADSFVNQIWLNANLTSDLVNLLLNTGNIPYNTEGDTLVNAAVQDTITEALAFGAIQAGVALTTLQKQQINNAAGVTTAADNVVNRGWYFQPNVSTAAASYRVARTTPPARLWYADGESVQSIQLNSVEVQ</sequence>
<keyword evidence="2" id="KW-1185">Reference proteome</keyword>
<proteinExistence type="predicted"/>
<dbReference type="InterPro" id="IPR021808">
    <property type="entry name" value="DUF3383"/>
</dbReference>
<reference evidence="1 2" key="1">
    <citation type="submission" date="2019-09" db="EMBL/GenBank/DDBJ databases">
        <title>Genome sequencing of strain KACC 21233.</title>
        <authorList>
            <person name="Heo J."/>
            <person name="Kim S.-J."/>
            <person name="Kim J.-S."/>
            <person name="Hong S.-B."/>
            <person name="Kwon S.-W."/>
        </authorList>
    </citation>
    <scope>NUCLEOTIDE SEQUENCE [LARGE SCALE GENOMIC DNA]</scope>
    <source>
        <strain evidence="1 2">KACC 21233</strain>
    </source>
</reference>
<evidence type="ECO:0000313" key="1">
    <source>
        <dbReference type="EMBL" id="QEO17853.1"/>
    </source>
</evidence>
<protein>
    <submittedName>
        <fullName evidence="1">DUF3383 domain-containing protein</fullName>
    </submittedName>
</protein>
<evidence type="ECO:0000313" key="2">
    <source>
        <dbReference type="Proteomes" id="UP000324536"/>
    </source>
</evidence>
<dbReference type="OrthoDB" id="7494486at2"/>
<dbReference type="EMBL" id="CP043506">
    <property type="protein sequence ID" value="QEO17853.1"/>
    <property type="molecule type" value="Genomic_DNA"/>
</dbReference>